<gene>
    <name evidence="2" type="ORF">SAMN05444000_103228</name>
</gene>
<name>A0A1M6EKY5_9RHOB</name>
<dbReference type="STRING" id="1470563.SAMN05444000_103228"/>
<keyword evidence="1" id="KW-1133">Transmembrane helix</keyword>
<feature type="transmembrane region" description="Helical" evidence="1">
    <location>
        <begin position="36"/>
        <end position="58"/>
    </location>
</feature>
<keyword evidence="3" id="KW-1185">Reference proteome</keyword>
<dbReference type="EMBL" id="FQZQ01000003">
    <property type="protein sequence ID" value="SHI85948.1"/>
    <property type="molecule type" value="Genomic_DNA"/>
</dbReference>
<sequence length="131" mass="14062">MDAGQLDQCDTALRWLNVGFRTFWYARDRKEPVMRYFIGIVLSLGFLLFGVVILGAGIETIDAKGMTEDAIAAPVFGGGLSLIGVVIFFAARGAHKKRKAGQKADYGEAGATILGMSMVSDSFDDDGGFDD</sequence>
<evidence type="ECO:0000313" key="2">
    <source>
        <dbReference type="EMBL" id="SHI85948.1"/>
    </source>
</evidence>
<dbReference type="AlphaFoldDB" id="A0A1M6EKY5"/>
<keyword evidence="1" id="KW-0472">Membrane</keyword>
<dbReference type="Proteomes" id="UP000183982">
    <property type="component" value="Unassembled WGS sequence"/>
</dbReference>
<feature type="transmembrane region" description="Helical" evidence="1">
    <location>
        <begin position="70"/>
        <end position="91"/>
    </location>
</feature>
<organism evidence="2 3">
    <name type="scientific">Shimia gijangensis</name>
    <dbReference type="NCBI Taxonomy" id="1470563"/>
    <lineage>
        <taxon>Bacteria</taxon>
        <taxon>Pseudomonadati</taxon>
        <taxon>Pseudomonadota</taxon>
        <taxon>Alphaproteobacteria</taxon>
        <taxon>Rhodobacterales</taxon>
        <taxon>Roseobacteraceae</taxon>
    </lineage>
</organism>
<reference evidence="3" key="1">
    <citation type="submission" date="2016-11" db="EMBL/GenBank/DDBJ databases">
        <authorList>
            <person name="Varghese N."/>
            <person name="Submissions S."/>
        </authorList>
    </citation>
    <scope>NUCLEOTIDE SEQUENCE [LARGE SCALE GENOMIC DNA]</scope>
    <source>
        <strain evidence="3">DSM 100564</strain>
    </source>
</reference>
<proteinExistence type="predicted"/>
<keyword evidence="1" id="KW-0812">Transmembrane</keyword>
<accession>A0A1M6EKY5</accession>
<protein>
    <submittedName>
        <fullName evidence="2">Uncharacterized protein</fullName>
    </submittedName>
</protein>
<evidence type="ECO:0000256" key="1">
    <source>
        <dbReference type="SAM" id="Phobius"/>
    </source>
</evidence>
<evidence type="ECO:0000313" key="3">
    <source>
        <dbReference type="Proteomes" id="UP000183982"/>
    </source>
</evidence>